<gene>
    <name evidence="3" type="ORF">L1O03_00605</name>
</gene>
<keyword evidence="4" id="KW-1185">Reference proteome</keyword>
<dbReference type="PANTHER" id="PTHR46268:SF6">
    <property type="entry name" value="UNIVERSAL STRESS PROTEIN UP12"/>
    <property type="match status" value="1"/>
</dbReference>
<feature type="domain" description="UspA" evidence="2">
    <location>
        <begin position="14"/>
        <end position="162"/>
    </location>
</feature>
<dbReference type="AlphaFoldDB" id="A0A9X1QQ37"/>
<sequence length="172" mass="18696">MSDTAPTAARTEAQTMLIAFDGSPEARRALTYAAEFLRPRRVEILTAWEPVHRQAARAVSMSGLRQADWSPSGEGEDPAYTEARETCREGVNLAESLGLQPRAHMVECATSIWSAIVDAAKELRVDLIVSGTRATSGFRGFWQTSTSENVIQNCGVPVFVVPPAEEEPDADC</sequence>
<evidence type="ECO:0000256" key="1">
    <source>
        <dbReference type="ARBA" id="ARBA00008791"/>
    </source>
</evidence>
<organism evidence="3 4">
    <name type="scientific">Corynebacterium uropygiale</name>
    <dbReference type="NCBI Taxonomy" id="1775911"/>
    <lineage>
        <taxon>Bacteria</taxon>
        <taxon>Bacillati</taxon>
        <taxon>Actinomycetota</taxon>
        <taxon>Actinomycetes</taxon>
        <taxon>Mycobacteriales</taxon>
        <taxon>Corynebacteriaceae</taxon>
        <taxon>Corynebacterium</taxon>
    </lineage>
</organism>
<dbReference type="Pfam" id="PF00582">
    <property type="entry name" value="Usp"/>
    <property type="match status" value="1"/>
</dbReference>
<dbReference type="SUPFAM" id="SSF52402">
    <property type="entry name" value="Adenine nucleotide alpha hydrolases-like"/>
    <property type="match status" value="1"/>
</dbReference>
<comment type="similarity">
    <text evidence="1">Belongs to the universal stress protein A family.</text>
</comment>
<name>A0A9X1QQ37_9CORY</name>
<dbReference type="InterPro" id="IPR006015">
    <property type="entry name" value="Universal_stress_UspA"/>
</dbReference>
<evidence type="ECO:0000313" key="3">
    <source>
        <dbReference type="EMBL" id="MCF4005683.1"/>
    </source>
</evidence>
<dbReference type="PANTHER" id="PTHR46268">
    <property type="entry name" value="STRESS RESPONSE PROTEIN NHAX"/>
    <property type="match status" value="1"/>
</dbReference>
<dbReference type="PRINTS" id="PR01438">
    <property type="entry name" value="UNVRSLSTRESS"/>
</dbReference>
<evidence type="ECO:0000313" key="4">
    <source>
        <dbReference type="Proteomes" id="UP001139336"/>
    </source>
</evidence>
<protein>
    <submittedName>
        <fullName evidence="3">Universal stress protein</fullName>
    </submittedName>
</protein>
<accession>A0A9X1QQ37</accession>
<dbReference type="EMBL" id="JAKGSI010000001">
    <property type="protein sequence ID" value="MCF4005683.1"/>
    <property type="molecule type" value="Genomic_DNA"/>
</dbReference>
<dbReference type="InterPro" id="IPR014729">
    <property type="entry name" value="Rossmann-like_a/b/a_fold"/>
</dbReference>
<proteinExistence type="inferred from homology"/>
<comment type="caution">
    <text evidence="3">The sequence shown here is derived from an EMBL/GenBank/DDBJ whole genome shotgun (WGS) entry which is preliminary data.</text>
</comment>
<dbReference type="Proteomes" id="UP001139336">
    <property type="component" value="Unassembled WGS sequence"/>
</dbReference>
<dbReference type="CDD" id="cd00293">
    <property type="entry name" value="USP-like"/>
    <property type="match status" value="1"/>
</dbReference>
<dbReference type="Gene3D" id="3.40.50.620">
    <property type="entry name" value="HUPs"/>
    <property type="match status" value="1"/>
</dbReference>
<dbReference type="RefSeq" id="WP_236117491.1">
    <property type="nucleotide sequence ID" value="NZ_JAKGSI010000001.1"/>
</dbReference>
<dbReference type="InterPro" id="IPR006016">
    <property type="entry name" value="UspA"/>
</dbReference>
<reference evidence="3" key="1">
    <citation type="submission" date="2022-01" db="EMBL/GenBank/DDBJ databases">
        <title>Corynebacterium sp. nov isolated from isolated from the feces of the greater white-fronted geese (Anser albifrons) at Poyang Lake, PR China.</title>
        <authorList>
            <person name="Liu Q."/>
        </authorList>
    </citation>
    <scope>NUCLEOTIDE SEQUENCE</scope>
    <source>
        <strain evidence="3">JCM 32435</strain>
    </source>
</reference>
<evidence type="ECO:0000259" key="2">
    <source>
        <dbReference type="Pfam" id="PF00582"/>
    </source>
</evidence>